<dbReference type="Proteomes" id="UP000252182">
    <property type="component" value="Chromosome"/>
</dbReference>
<feature type="domain" description="SnoaL-like" evidence="1">
    <location>
        <begin position="15"/>
        <end position="107"/>
    </location>
</feature>
<proteinExistence type="predicted"/>
<dbReference type="SUPFAM" id="SSF54427">
    <property type="entry name" value="NTF2-like"/>
    <property type="match status" value="2"/>
</dbReference>
<dbReference type="RefSeq" id="WP_114562145.1">
    <property type="nucleotide sequence ID" value="NZ_CP031124.1"/>
</dbReference>
<protein>
    <recommendedName>
        <fullName evidence="1">SnoaL-like domain-containing protein</fullName>
    </recommendedName>
</protein>
<dbReference type="InterPro" id="IPR032710">
    <property type="entry name" value="NTF2-like_dom_sf"/>
</dbReference>
<dbReference type="Gene3D" id="3.10.450.50">
    <property type="match status" value="2"/>
</dbReference>
<dbReference type="Pfam" id="PF12680">
    <property type="entry name" value="SnoaL_2"/>
    <property type="match status" value="1"/>
</dbReference>
<evidence type="ECO:0000313" key="2">
    <source>
        <dbReference type="EMBL" id="AXF84891.1"/>
    </source>
</evidence>
<sequence>MENASTKQVAINAVNAFFKDYDVEGIKAYFAQDYIQHNPHVPTGIEPVIGFAPLLKQAGTTTQNHRLFVDGDLVVMHNTYNNAEAFGAKQVVTFDIFRIANGKVAEHWDAINPWADKTASGRTQVDGPTQVVDLDKTQANKTLVKNFVDDVLFGKAPQKITDYISTTEYHQHNVGIKDGLGGLNEAIGQLIAANNMFKYNKVHKVLGEGNFVLTVSEGEWSGKPQAFYDLFRVESGKIVEHWDVVQEIPAQMAHSNGMF</sequence>
<dbReference type="InterPro" id="IPR037401">
    <property type="entry name" value="SnoaL-like"/>
</dbReference>
<accession>A0A345D953</accession>
<dbReference type="EMBL" id="CP031124">
    <property type="protein sequence ID" value="AXF84891.1"/>
    <property type="molecule type" value="Genomic_DNA"/>
</dbReference>
<evidence type="ECO:0000259" key="1">
    <source>
        <dbReference type="Pfam" id="PF12680"/>
    </source>
</evidence>
<evidence type="ECO:0000313" key="3">
    <source>
        <dbReference type="Proteomes" id="UP000252182"/>
    </source>
</evidence>
<gene>
    <name evidence="2" type="ORF">DTO96_100602</name>
</gene>
<organism evidence="2 3">
    <name type="scientific">Ephemeroptericola cinctiostellae</name>
    <dbReference type="NCBI Taxonomy" id="2268024"/>
    <lineage>
        <taxon>Bacteria</taxon>
        <taxon>Pseudomonadati</taxon>
        <taxon>Pseudomonadota</taxon>
        <taxon>Betaproteobacteria</taxon>
        <taxon>Burkholderiales</taxon>
        <taxon>Burkholderiaceae</taxon>
        <taxon>Ephemeroptericola</taxon>
    </lineage>
</organism>
<dbReference type="AlphaFoldDB" id="A0A345D953"/>
<dbReference type="KEGG" id="hyf:DTO96_100602"/>
<keyword evidence="3" id="KW-1185">Reference proteome</keyword>
<dbReference type="OrthoDB" id="129343at2"/>
<name>A0A345D953_9BURK</name>
<reference evidence="3" key="1">
    <citation type="submission" date="2018-07" db="EMBL/GenBank/DDBJ databases">
        <authorList>
            <person name="Kim H."/>
        </authorList>
    </citation>
    <scope>NUCLEOTIDE SEQUENCE [LARGE SCALE GENOMIC DNA]</scope>
    <source>
        <strain evidence="3">F02</strain>
    </source>
</reference>